<comment type="similarity">
    <text evidence="1">Belongs to the short-chain dehydrogenases/reductases (SDR) family.</text>
</comment>
<dbReference type="PANTHER" id="PTHR42760:SF37">
    <property type="entry name" value="CLAVALDEHYDE DEHYDROGENASE"/>
    <property type="match status" value="1"/>
</dbReference>
<dbReference type="Gene3D" id="3.40.50.720">
    <property type="entry name" value="NAD(P)-binding Rossmann-like Domain"/>
    <property type="match status" value="1"/>
</dbReference>
<dbReference type="GO" id="GO:0016616">
    <property type="term" value="F:oxidoreductase activity, acting on the CH-OH group of donors, NAD or NADP as acceptor"/>
    <property type="evidence" value="ECO:0007669"/>
    <property type="project" value="TreeGrafter"/>
</dbReference>
<name>A0A6A6TH00_9PLEO</name>
<dbReference type="PRINTS" id="PR00081">
    <property type="entry name" value="GDHRDH"/>
</dbReference>
<dbReference type="Pfam" id="PF00106">
    <property type="entry name" value="adh_short"/>
    <property type="match status" value="1"/>
</dbReference>
<dbReference type="AlphaFoldDB" id="A0A6A6TH00"/>
<keyword evidence="2" id="KW-0560">Oxidoreductase</keyword>
<dbReference type="SUPFAM" id="SSF51735">
    <property type="entry name" value="NAD(P)-binding Rossmann-fold domains"/>
    <property type="match status" value="1"/>
</dbReference>
<proteinExistence type="inferred from homology"/>
<dbReference type="EMBL" id="MU004310">
    <property type="protein sequence ID" value="KAF2659012.1"/>
    <property type="molecule type" value="Genomic_DNA"/>
</dbReference>
<dbReference type="InterPro" id="IPR002347">
    <property type="entry name" value="SDR_fam"/>
</dbReference>
<organism evidence="3 4">
    <name type="scientific">Lophiostoma macrostomum CBS 122681</name>
    <dbReference type="NCBI Taxonomy" id="1314788"/>
    <lineage>
        <taxon>Eukaryota</taxon>
        <taxon>Fungi</taxon>
        <taxon>Dikarya</taxon>
        <taxon>Ascomycota</taxon>
        <taxon>Pezizomycotina</taxon>
        <taxon>Dothideomycetes</taxon>
        <taxon>Pleosporomycetidae</taxon>
        <taxon>Pleosporales</taxon>
        <taxon>Lophiostomataceae</taxon>
        <taxon>Lophiostoma</taxon>
    </lineage>
</organism>
<sequence>MPQPQPRTADTTLATTFTPTRHSTIYPTISPSNPANRFPQPGPNVCIIGASRGIGAEMAVAYAKAGAVRLVLAGVESSVRDGRLGEEKENGVKRRVEGFSVDISQAGSVERLVESAREFSPRLDILVLVSGLSGPVVLKVGDGEVADFGWVVDINVKGTYHIAHYFIPWLLESQGLKTFIAVGSFAGCIINGHIANTAYCLSKFAQARLLEFISEQYAEEGLLAVSVHPGAVATDNALKTCPDSFKEYLVDDPALCGAFCVWLCLEKRMWLNGRLVSAKWDVDELLARKADIEERDLLKFGFRVGDSPAG</sequence>
<accession>A0A6A6TH00</accession>
<dbReference type="OrthoDB" id="1933717at2759"/>
<evidence type="ECO:0000313" key="4">
    <source>
        <dbReference type="Proteomes" id="UP000799324"/>
    </source>
</evidence>
<keyword evidence="4" id="KW-1185">Reference proteome</keyword>
<protein>
    <submittedName>
        <fullName evidence="3">NAD(P)-binding protein</fullName>
    </submittedName>
</protein>
<dbReference type="PANTHER" id="PTHR42760">
    <property type="entry name" value="SHORT-CHAIN DEHYDROGENASES/REDUCTASES FAMILY MEMBER"/>
    <property type="match status" value="1"/>
</dbReference>
<dbReference type="CDD" id="cd05233">
    <property type="entry name" value="SDR_c"/>
    <property type="match status" value="1"/>
</dbReference>
<evidence type="ECO:0000256" key="1">
    <source>
        <dbReference type="ARBA" id="ARBA00006484"/>
    </source>
</evidence>
<gene>
    <name evidence="3" type="ORF">K491DRAFT_651924</name>
</gene>
<evidence type="ECO:0000256" key="2">
    <source>
        <dbReference type="ARBA" id="ARBA00023002"/>
    </source>
</evidence>
<evidence type="ECO:0000313" key="3">
    <source>
        <dbReference type="EMBL" id="KAF2659012.1"/>
    </source>
</evidence>
<dbReference type="InterPro" id="IPR036291">
    <property type="entry name" value="NAD(P)-bd_dom_sf"/>
</dbReference>
<dbReference type="Proteomes" id="UP000799324">
    <property type="component" value="Unassembled WGS sequence"/>
</dbReference>
<reference evidence="3" key="1">
    <citation type="journal article" date="2020" name="Stud. Mycol.">
        <title>101 Dothideomycetes genomes: a test case for predicting lifestyles and emergence of pathogens.</title>
        <authorList>
            <person name="Haridas S."/>
            <person name="Albert R."/>
            <person name="Binder M."/>
            <person name="Bloem J."/>
            <person name="Labutti K."/>
            <person name="Salamov A."/>
            <person name="Andreopoulos B."/>
            <person name="Baker S."/>
            <person name="Barry K."/>
            <person name="Bills G."/>
            <person name="Bluhm B."/>
            <person name="Cannon C."/>
            <person name="Castanera R."/>
            <person name="Culley D."/>
            <person name="Daum C."/>
            <person name="Ezra D."/>
            <person name="Gonzalez J."/>
            <person name="Henrissat B."/>
            <person name="Kuo A."/>
            <person name="Liang C."/>
            <person name="Lipzen A."/>
            <person name="Lutzoni F."/>
            <person name="Magnuson J."/>
            <person name="Mondo S."/>
            <person name="Nolan M."/>
            <person name="Ohm R."/>
            <person name="Pangilinan J."/>
            <person name="Park H.-J."/>
            <person name="Ramirez L."/>
            <person name="Alfaro M."/>
            <person name="Sun H."/>
            <person name="Tritt A."/>
            <person name="Yoshinaga Y."/>
            <person name="Zwiers L.-H."/>
            <person name="Turgeon B."/>
            <person name="Goodwin S."/>
            <person name="Spatafora J."/>
            <person name="Crous P."/>
            <person name="Grigoriev I."/>
        </authorList>
    </citation>
    <scope>NUCLEOTIDE SEQUENCE</scope>
    <source>
        <strain evidence="3">CBS 122681</strain>
    </source>
</reference>